<dbReference type="InterPro" id="IPR028082">
    <property type="entry name" value="Peripla_BP_I"/>
</dbReference>
<dbReference type="CDD" id="cd06327">
    <property type="entry name" value="PBP1_SBP-like"/>
    <property type="match status" value="1"/>
</dbReference>
<accession>A0A916U4F9</accession>
<evidence type="ECO:0000256" key="2">
    <source>
        <dbReference type="ARBA" id="ARBA00022729"/>
    </source>
</evidence>
<evidence type="ECO:0000256" key="4">
    <source>
        <dbReference type="SAM" id="SignalP"/>
    </source>
</evidence>
<feature type="chain" id="PRO_5037204514" evidence="4">
    <location>
        <begin position="22"/>
        <end position="401"/>
    </location>
</feature>
<keyword evidence="2 4" id="KW-0732">Signal</keyword>
<name>A0A916U4F9_9HYPH</name>
<gene>
    <name evidence="6" type="ORF">GCM10010994_17940</name>
</gene>
<sequence>MRHFIAIAALCLAAAVAPAAAQTGAPPLKLGLIVDMSGPYADITGKGSVAAAQMAAEDFGGKALGRQIEVIGADHQNKADIAGATAREWFDSQGVEAIMDVAASATALAANEIAKARGKIIIFSGPGALRLTNEACGPYSVHWAYDTYALAHGTGLATVKQGYDTWFFLTADYAFGHDLEKDTATVVKAEGGKVVGQVRHPMNTADFSSYLLQAQASKAKVVGLANAGADMINTIKQAAEFGIPESGQRLAGLLVFVSDVHSLGLKVAQGMLLTDAFYWDMNDETRAFAQRFSKRVGQMPGMAHAGVYSSTLHYLKAVAQAGTTDAAAVMKAMKAAPVNDVFAKNGRIRDDGRMVHDMYLFEVKKPAESKGAWDYYKQLATIPADQAFLPLDQSKCPLVKH</sequence>
<reference evidence="6" key="1">
    <citation type="journal article" date="2014" name="Int. J. Syst. Evol. Microbiol.">
        <title>Complete genome sequence of Corynebacterium casei LMG S-19264T (=DSM 44701T), isolated from a smear-ripened cheese.</title>
        <authorList>
            <consortium name="US DOE Joint Genome Institute (JGI-PGF)"/>
            <person name="Walter F."/>
            <person name="Albersmeier A."/>
            <person name="Kalinowski J."/>
            <person name="Ruckert C."/>
        </authorList>
    </citation>
    <scope>NUCLEOTIDE SEQUENCE</scope>
    <source>
        <strain evidence="6">CGMCC 1.12919</strain>
    </source>
</reference>
<evidence type="ECO:0000313" key="7">
    <source>
        <dbReference type="Proteomes" id="UP000637002"/>
    </source>
</evidence>
<dbReference type="Proteomes" id="UP000637002">
    <property type="component" value="Unassembled WGS sequence"/>
</dbReference>
<dbReference type="RefSeq" id="WP_188608824.1">
    <property type="nucleotide sequence ID" value="NZ_BMGG01000003.1"/>
</dbReference>
<dbReference type="InterPro" id="IPR051010">
    <property type="entry name" value="BCAA_transport"/>
</dbReference>
<dbReference type="Gene3D" id="3.40.50.2300">
    <property type="match status" value="2"/>
</dbReference>
<keyword evidence="3" id="KW-0029">Amino-acid transport</keyword>
<organism evidence="6 7">
    <name type="scientific">Chelatococcus reniformis</name>
    <dbReference type="NCBI Taxonomy" id="1494448"/>
    <lineage>
        <taxon>Bacteria</taxon>
        <taxon>Pseudomonadati</taxon>
        <taxon>Pseudomonadota</taxon>
        <taxon>Alphaproteobacteria</taxon>
        <taxon>Hyphomicrobiales</taxon>
        <taxon>Chelatococcaceae</taxon>
        <taxon>Chelatococcus</taxon>
    </lineage>
</organism>
<dbReference type="GO" id="GO:0006865">
    <property type="term" value="P:amino acid transport"/>
    <property type="evidence" value="ECO:0007669"/>
    <property type="project" value="UniProtKB-KW"/>
</dbReference>
<proteinExistence type="inferred from homology"/>
<dbReference type="AlphaFoldDB" id="A0A916U4F9"/>
<evidence type="ECO:0000259" key="5">
    <source>
        <dbReference type="Pfam" id="PF13458"/>
    </source>
</evidence>
<evidence type="ECO:0000313" key="6">
    <source>
        <dbReference type="EMBL" id="GGC59585.1"/>
    </source>
</evidence>
<protein>
    <submittedName>
        <fullName evidence="6">ABC transporter permease</fullName>
    </submittedName>
</protein>
<dbReference type="PANTHER" id="PTHR30483">
    <property type="entry name" value="LEUCINE-SPECIFIC-BINDING PROTEIN"/>
    <property type="match status" value="1"/>
</dbReference>
<comment type="caution">
    <text evidence="6">The sequence shown here is derived from an EMBL/GenBank/DDBJ whole genome shotgun (WGS) entry which is preliminary data.</text>
</comment>
<dbReference type="InterPro" id="IPR028081">
    <property type="entry name" value="Leu-bd"/>
</dbReference>
<dbReference type="PANTHER" id="PTHR30483:SF6">
    <property type="entry name" value="PERIPLASMIC BINDING PROTEIN OF ABC TRANSPORTER FOR NATURAL AMINO ACIDS"/>
    <property type="match status" value="1"/>
</dbReference>
<comment type="similarity">
    <text evidence="1">Belongs to the leucine-binding protein family.</text>
</comment>
<feature type="domain" description="Leucine-binding protein" evidence="5">
    <location>
        <begin position="27"/>
        <end position="364"/>
    </location>
</feature>
<keyword evidence="3" id="KW-0813">Transport</keyword>
<feature type="signal peptide" evidence="4">
    <location>
        <begin position="1"/>
        <end position="21"/>
    </location>
</feature>
<dbReference type="EMBL" id="BMGG01000003">
    <property type="protein sequence ID" value="GGC59585.1"/>
    <property type="molecule type" value="Genomic_DNA"/>
</dbReference>
<dbReference type="Pfam" id="PF13458">
    <property type="entry name" value="Peripla_BP_6"/>
    <property type="match status" value="1"/>
</dbReference>
<dbReference type="SUPFAM" id="SSF53822">
    <property type="entry name" value="Periplasmic binding protein-like I"/>
    <property type="match status" value="1"/>
</dbReference>
<evidence type="ECO:0000256" key="1">
    <source>
        <dbReference type="ARBA" id="ARBA00010062"/>
    </source>
</evidence>
<reference evidence="6" key="2">
    <citation type="submission" date="2020-09" db="EMBL/GenBank/DDBJ databases">
        <authorList>
            <person name="Sun Q."/>
            <person name="Zhou Y."/>
        </authorList>
    </citation>
    <scope>NUCLEOTIDE SEQUENCE</scope>
    <source>
        <strain evidence="6">CGMCC 1.12919</strain>
    </source>
</reference>
<evidence type="ECO:0000256" key="3">
    <source>
        <dbReference type="ARBA" id="ARBA00022970"/>
    </source>
</evidence>
<keyword evidence="7" id="KW-1185">Reference proteome</keyword>